<dbReference type="RefSeq" id="WP_115403945.1">
    <property type="nucleotide sequence ID" value="NZ_QPKV01000007.1"/>
</dbReference>
<dbReference type="Proteomes" id="UP000253961">
    <property type="component" value="Unassembled WGS sequence"/>
</dbReference>
<accession>A0A369PYT2</accession>
<proteinExistence type="predicted"/>
<protein>
    <submittedName>
        <fullName evidence="1">Uncharacterized protein</fullName>
    </submittedName>
</protein>
<sequence length="137" mass="15527">MPLSHNGLLDAAFVATQTDNIGFDLKGTPLGKVAFDLYQFGPGYVQANYSDIFDGMIYYKNVADMEMATGIPGIFPPELADEYYRRKALLNNISLDSARKKYAEALREVNQLLRRRHEPTELQAIGNQISNWLETHR</sequence>
<evidence type="ECO:0000313" key="2">
    <source>
        <dbReference type="Proteomes" id="UP000253961"/>
    </source>
</evidence>
<evidence type="ECO:0000313" key="1">
    <source>
        <dbReference type="EMBL" id="RDC55248.1"/>
    </source>
</evidence>
<gene>
    <name evidence="1" type="ORF">DU508_16860</name>
</gene>
<name>A0A369PYT2_9SPHI</name>
<reference evidence="1 2" key="1">
    <citation type="submission" date="2018-07" db="EMBL/GenBank/DDBJ databases">
        <title>Pedobacter sp. nov., isolated from soil.</title>
        <authorList>
            <person name="Zhou L.Y."/>
            <person name="Du Z.J."/>
        </authorList>
    </citation>
    <scope>NUCLEOTIDE SEQUENCE [LARGE SCALE GENOMIC DNA]</scope>
    <source>
        <strain evidence="1 2">JDX94</strain>
    </source>
</reference>
<comment type="caution">
    <text evidence="1">The sequence shown here is derived from an EMBL/GenBank/DDBJ whole genome shotgun (WGS) entry which is preliminary data.</text>
</comment>
<dbReference type="OrthoDB" id="1038692at2"/>
<organism evidence="1 2">
    <name type="scientific">Pedobacter chinensis</name>
    <dbReference type="NCBI Taxonomy" id="2282421"/>
    <lineage>
        <taxon>Bacteria</taxon>
        <taxon>Pseudomonadati</taxon>
        <taxon>Bacteroidota</taxon>
        <taxon>Sphingobacteriia</taxon>
        <taxon>Sphingobacteriales</taxon>
        <taxon>Sphingobacteriaceae</taxon>
        <taxon>Pedobacter</taxon>
    </lineage>
</organism>
<dbReference type="AlphaFoldDB" id="A0A369PYT2"/>
<dbReference type="EMBL" id="QPKV01000007">
    <property type="protein sequence ID" value="RDC55248.1"/>
    <property type="molecule type" value="Genomic_DNA"/>
</dbReference>
<keyword evidence="2" id="KW-1185">Reference proteome</keyword>